<keyword evidence="10" id="KW-1185">Reference proteome</keyword>
<dbReference type="STRING" id="1291764.GCA_001311235_00987"/>
<dbReference type="Proteomes" id="UP000218181">
    <property type="component" value="Unassembled WGS sequence"/>
</dbReference>
<keyword evidence="7 8" id="KW-0472">Membrane</keyword>
<proteinExistence type="inferred from homology"/>
<protein>
    <recommendedName>
        <fullName evidence="11">Permease</fullName>
    </recommendedName>
</protein>
<keyword evidence="5 8" id="KW-0812">Transmembrane</keyword>
<comment type="caution">
    <text evidence="9">The sequence shown here is derived from an EMBL/GenBank/DDBJ whole genome shotgun (WGS) entry which is preliminary data.</text>
</comment>
<dbReference type="PANTHER" id="PTHR21716:SF53">
    <property type="entry name" value="PERMEASE PERM-RELATED"/>
    <property type="match status" value="1"/>
</dbReference>
<feature type="transmembrane region" description="Helical" evidence="8">
    <location>
        <begin position="240"/>
        <end position="272"/>
    </location>
</feature>
<feature type="transmembrane region" description="Helical" evidence="8">
    <location>
        <begin position="82"/>
        <end position="107"/>
    </location>
</feature>
<evidence type="ECO:0000313" key="10">
    <source>
        <dbReference type="Proteomes" id="UP000218181"/>
    </source>
</evidence>
<evidence type="ECO:0000256" key="7">
    <source>
        <dbReference type="ARBA" id="ARBA00023136"/>
    </source>
</evidence>
<dbReference type="AlphaFoldDB" id="A0A2A5RNY1"/>
<keyword evidence="4" id="KW-1003">Cell membrane</keyword>
<evidence type="ECO:0000256" key="5">
    <source>
        <dbReference type="ARBA" id="ARBA00022692"/>
    </source>
</evidence>
<dbReference type="Pfam" id="PF01594">
    <property type="entry name" value="AI-2E_transport"/>
    <property type="match status" value="1"/>
</dbReference>
<evidence type="ECO:0000256" key="6">
    <source>
        <dbReference type="ARBA" id="ARBA00022989"/>
    </source>
</evidence>
<feature type="transmembrane region" description="Helical" evidence="8">
    <location>
        <begin position="278"/>
        <end position="305"/>
    </location>
</feature>
<evidence type="ECO:0008006" key="11">
    <source>
        <dbReference type="Google" id="ProtNLM"/>
    </source>
</evidence>
<feature type="transmembrane region" description="Helical" evidence="8">
    <location>
        <begin position="345"/>
        <end position="368"/>
    </location>
</feature>
<comment type="subcellular location">
    <subcellularLocation>
        <location evidence="1">Cell membrane</location>
        <topology evidence="1">Multi-pass membrane protein</topology>
    </subcellularLocation>
</comment>
<dbReference type="InterPro" id="IPR002549">
    <property type="entry name" value="AI-2E-like"/>
</dbReference>
<reference evidence="9 10" key="1">
    <citation type="submission" date="2014-12" db="EMBL/GenBank/DDBJ databases">
        <title>Draft genome sequences of 10 type strains of Lactococcus.</title>
        <authorList>
            <person name="Sun Z."/>
            <person name="Zhong Z."/>
            <person name="Liu W."/>
            <person name="Zhang W."/>
            <person name="Zhang H."/>
        </authorList>
    </citation>
    <scope>NUCLEOTIDE SEQUENCE [LARGE SCALE GENOMIC DNA]</scope>
    <source>
        <strain evidence="9 10">JCM 16395</strain>
    </source>
</reference>
<feature type="transmembrane region" description="Helical" evidence="8">
    <location>
        <begin position="317"/>
        <end position="339"/>
    </location>
</feature>
<feature type="transmembrane region" description="Helical" evidence="8">
    <location>
        <begin position="52"/>
        <end position="70"/>
    </location>
</feature>
<evidence type="ECO:0000313" key="9">
    <source>
        <dbReference type="EMBL" id="PCS01055.1"/>
    </source>
</evidence>
<evidence type="ECO:0000256" key="8">
    <source>
        <dbReference type="SAM" id="Phobius"/>
    </source>
</evidence>
<feature type="transmembrane region" description="Helical" evidence="8">
    <location>
        <begin position="177"/>
        <end position="199"/>
    </location>
</feature>
<feature type="transmembrane region" description="Helical" evidence="8">
    <location>
        <begin position="22"/>
        <end position="46"/>
    </location>
</feature>
<dbReference type="RefSeq" id="WP_054639197.1">
    <property type="nucleotide sequence ID" value="NZ_BBAL01000003.1"/>
</dbReference>
<organism evidence="9 10">
    <name type="scientific">Lactococcus fujiensis JCM 16395</name>
    <dbReference type="NCBI Taxonomy" id="1291764"/>
    <lineage>
        <taxon>Bacteria</taxon>
        <taxon>Bacillati</taxon>
        <taxon>Bacillota</taxon>
        <taxon>Bacilli</taxon>
        <taxon>Lactobacillales</taxon>
        <taxon>Streptococcaceae</taxon>
        <taxon>Lactococcus</taxon>
    </lineage>
</organism>
<dbReference type="OrthoDB" id="9793390at2"/>
<evidence type="ECO:0000256" key="1">
    <source>
        <dbReference type="ARBA" id="ARBA00004651"/>
    </source>
</evidence>
<sequence length="393" mass="43885">MKNEPKPFYATIFAKWFINNKIVTFLSIILLLLLNVFLLSQVSFIFKPINDFLAIIGLPLVLAAVFYYLLNPIVDYAEKYHISRITSIIILFVIIAALIVWGLVVAIPNIANGIESFATAVPSYVNDAQNEVNSILRNPRFDQFKPQVDKFADSIGNQLIDWSKNFSASAVNSLTDFIGKTTGFIISIIIFPFVLFYLLKDGQQLNGYVTRLLPNDWRKDTAKILHEINSQLSNYVRGQVIVAFSVGVMFIIGLPLIGLKYAVALAIMAGFFNLIPFLGFYLALVPALVIAIATGGPLMLVKVIIVFTIEQTIEGRLISPLVLGKSLSIHPITVLFVLLTSGKIWGIWGVLLGIPLYAAVKVVVVHIYDWYRQISELYPDQKLSEVIENDEVK</sequence>
<dbReference type="GO" id="GO:0005886">
    <property type="term" value="C:plasma membrane"/>
    <property type="evidence" value="ECO:0007669"/>
    <property type="project" value="UniProtKB-SubCell"/>
</dbReference>
<gene>
    <name evidence="9" type="ORF">RT41_GL000845</name>
</gene>
<dbReference type="EMBL" id="JXJU01000002">
    <property type="protein sequence ID" value="PCS01055.1"/>
    <property type="molecule type" value="Genomic_DNA"/>
</dbReference>
<dbReference type="PANTHER" id="PTHR21716">
    <property type="entry name" value="TRANSMEMBRANE PROTEIN"/>
    <property type="match status" value="1"/>
</dbReference>
<evidence type="ECO:0000256" key="3">
    <source>
        <dbReference type="ARBA" id="ARBA00022448"/>
    </source>
</evidence>
<keyword evidence="6 8" id="KW-1133">Transmembrane helix</keyword>
<evidence type="ECO:0000256" key="4">
    <source>
        <dbReference type="ARBA" id="ARBA00022475"/>
    </source>
</evidence>
<comment type="similarity">
    <text evidence="2">Belongs to the autoinducer-2 exporter (AI-2E) (TC 2.A.86) family.</text>
</comment>
<keyword evidence="3" id="KW-0813">Transport</keyword>
<accession>A0A2A5RNY1</accession>
<dbReference type="GO" id="GO:0055085">
    <property type="term" value="P:transmembrane transport"/>
    <property type="evidence" value="ECO:0007669"/>
    <property type="project" value="TreeGrafter"/>
</dbReference>
<name>A0A2A5RNY1_9LACT</name>
<evidence type="ECO:0000256" key="2">
    <source>
        <dbReference type="ARBA" id="ARBA00009773"/>
    </source>
</evidence>